<evidence type="ECO:0000313" key="2">
    <source>
        <dbReference type="RefSeq" id="XP_065648527.1"/>
    </source>
</evidence>
<dbReference type="RefSeq" id="XP_065648527.1">
    <property type="nucleotide sequence ID" value="XM_065792455.1"/>
</dbReference>
<accession>A0ABM4BHM4</accession>
<dbReference type="Proteomes" id="UP001652625">
    <property type="component" value="Chromosome 03"/>
</dbReference>
<proteinExistence type="predicted"/>
<name>A0ABM4BHM4_HYDVU</name>
<sequence>MDLFGNFESEKWSNGVPPSNLQTSGYEKHTIYRVTKKPEFFEYYMANSDGDPCCTFLYGALRDPLLSITNCYLKIKKINGCHVITGMMVDEDCVEINNDFLKTINPPAPEEKFQRKESISLGLISDLEVDQWTEKEEPPWNKSKIGYSYYSIRRNKPEVIDGVLKYHLASDQGLSINAFLKGARRDPLRSIGNVYLKIDNFDEIIGIIVENDWVEKNQ</sequence>
<dbReference type="GeneID" id="100209607"/>
<organism evidence="1 2">
    <name type="scientific">Hydra vulgaris</name>
    <name type="common">Hydra</name>
    <name type="synonym">Hydra attenuata</name>
    <dbReference type="NCBI Taxonomy" id="6087"/>
    <lineage>
        <taxon>Eukaryota</taxon>
        <taxon>Metazoa</taxon>
        <taxon>Cnidaria</taxon>
        <taxon>Hydrozoa</taxon>
        <taxon>Hydroidolina</taxon>
        <taxon>Anthoathecata</taxon>
        <taxon>Aplanulata</taxon>
        <taxon>Hydridae</taxon>
        <taxon>Hydra</taxon>
    </lineage>
</organism>
<keyword evidence="1" id="KW-1185">Reference proteome</keyword>
<protein>
    <submittedName>
        <fullName evidence="2">Uncharacterized protein LOC100209607</fullName>
    </submittedName>
</protein>
<gene>
    <name evidence="2" type="primary">LOC100209607</name>
</gene>
<reference evidence="2" key="1">
    <citation type="submission" date="2025-08" db="UniProtKB">
        <authorList>
            <consortium name="RefSeq"/>
        </authorList>
    </citation>
    <scope>IDENTIFICATION</scope>
</reference>
<evidence type="ECO:0000313" key="1">
    <source>
        <dbReference type="Proteomes" id="UP001652625"/>
    </source>
</evidence>